<evidence type="ECO:0008006" key="4">
    <source>
        <dbReference type="Google" id="ProtNLM"/>
    </source>
</evidence>
<protein>
    <recommendedName>
        <fullName evidence="4">VWFA domain-containing protein</fullName>
    </recommendedName>
</protein>
<dbReference type="Gene3D" id="3.40.50.410">
    <property type="entry name" value="von Willebrand factor, type A domain"/>
    <property type="match status" value="1"/>
</dbReference>
<accession>A0A6C0BKG3</accession>
<organism evidence="3">
    <name type="scientific">viral metagenome</name>
    <dbReference type="NCBI Taxonomy" id="1070528"/>
    <lineage>
        <taxon>unclassified sequences</taxon>
        <taxon>metagenomes</taxon>
        <taxon>organismal metagenomes</taxon>
    </lineage>
</organism>
<name>A0A6C0BKG3_9ZZZZ</name>
<dbReference type="InterPro" id="IPR036465">
    <property type="entry name" value="vWFA_dom_sf"/>
</dbReference>
<dbReference type="InterPro" id="IPR013083">
    <property type="entry name" value="Znf_RING/FYVE/PHD"/>
</dbReference>
<dbReference type="GO" id="GO:0016567">
    <property type="term" value="P:protein ubiquitination"/>
    <property type="evidence" value="ECO:0007669"/>
    <property type="project" value="InterPro"/>
</dbReference>
<dbReference type="InterPro" id="IPR003613">
    <property type="entry name" value="Ubox_domain"/>
</dbReference>
<evidence type="ECO:0000259" key="2">
    <source>
        <dbReference type="PROSITE" id="PS51698"/>
    </source>
</evidence>
<dbReference type="InterPro" id="IPR045210">
    <property type="entry name" value="RING-Ubox_PUB"/>
</dbReference>
<dbReference type="PROSITE" id="PS50234">
    <property type="entry name" value="VWFA"/>
    <property type="match status" value="1"/>
</dbReference>
<dbReference type="Pfam" id="PF04564">
    <property type="entry name" value="U-box"/>
    <property type="match status" value="1"/>
</dbReference>
<dbReference type="SMART" id="SM00327">
    <property type="entry name" value="VWA"/>
    <property type="match status" value="1"/>
</dbReference>
<reference evidence="3" key="1">
    <citation type="journal article" date="2020" name="Nature">
        <title>Giant virus diversity and host interactions through global metagenomics.</title>
        <authorList>
            <person name="Schulz F."/>
            <person name="Roux S."/>
            <person name="Paez-Espino D."/>
            <person name="Jungbluth S."/>
            <person name="Walsh D.A."/>
            <person name="Denef V.J."/>
            <person name="McMahon K.D."/>
            <person name="Konstantinidis K.T."/>
            <person name="Eloe-Fadrosh E.A."/>
            <person name="Kyrpides N.C."/>
            <person name="Woyke T."/>
        </authorList>
    </citation>
    <scope>NUCLEOTIDE SEQUENCE</scope>
    <source>
        <strain evidence="3">GVMAG-M-3300013006-15</strain>
    </source>
</reference>
<dbReference type="SUPFAM" id="SSF57850">
    <property type="entry name" value="RING/U-box"/>
    <property type="match status" value="1"/>
</dbReference>
<dbReference type="GO" id="GO:0004842">
    <property type="term" value="F:ubiquitin-protein transferase activity"/>
    <property type="evidence" value="ECO:0007669"/>
    <property type="project" value="InterPro"/>
</dbReference>
<dbReference type="SMART" id="SM00504">
    <property type="entry name" value="Ubox"/>
    <property type="match status" value="1"/>
</dbReference>
<dbReference type="Pfam" id="PF13519">
    <property type="entry name" value="VWA_2"/>
    <property type="match status" value="1"/>
</dbReference>
<dbReference type="InterPro" id="IPR002035">
    <property type="entry name" value="VWF_A"/>
</dbReference>
<dbReference type="InterPro" id="IPR036844">
    <property type="entry name" value="Hint_dom_sf"/>
</dbReference>
<dbReference type="InterPro" id="IPR051266">
    <property type="entry name" value="CLCR"/>
</dbReference>
<proteinExistence type="predicted"/>
<dbReference type="InterPro" id="IPR032838">
    <property type="entry name" value="Vwaint_dom"/>
</dbReference>
<dbReference type="PANTHER" id="PTHR10579:SF43">
    <property type="entry name" value="ZINC FINGER (C3HC4-TYPE RING FINGER) FAMILY PROTEIN"/>
    <property type="match status" value="1"/>
</dbReference>
<dbReference type="Pfam" id="PF14623">
    <property type="entry name" value="Vint"/>
    <property type="match status" value="1"/>
</dbReference>
<dbReference type="PANTHER" id="PTHR10579">
    <property type="entry name" value="CALCIUM-ACTIVATED CHLORIDE CHANNEL REGULATOR"/>
    <property type="match status" value="1"/>
</dbReference>
<evidence type="ECO:0000313" key="3">
    <source>
        <dbReference type="EMBL" id="QHS91813.1"/>
    </source>
</evidence>
<dbReference type="PROSITE" id="PS51698">
    <property type="entry name" value="U_BOX"/>
    <property type="match status" value="1"/>
</dbReference>
<dbReference type="InterPro" id="IPR039510">
    <property type="entry name" value="Vint_dom"/>
</dbReference>
<sequence>MASTSASVMMPVPIPDEFLCPITGEIMTDPVNVCAEGHIFERAAINRWSAEGHNNCPSCRTPLGSHRPERHLKTLIQAWLTANPSMSASSANPSFKDATLHLTSSTFADPNNGKNFLHIHAECDPSTRQPIVVLIALDNSGSMAELIDPDNKEILYTRMDLARHTVNVVANMLGPNDSLGVVSFSTSSKMIMNPTPMNDAGKAKIKILLQNVQPDGSTNIDAAVRALMNMTNVLQMSGKNVFAALLTDGEETVIPSPSGTVKALSRLEMKNQWNFSTFGFGYSLNSVLLSQLSEMPTSGGSFGFIPDLTMIGTIFINWIANALSTGVRNTEIGYSVNGSEPVVIHSGPISLCQPRDFLIQIPADATVKIHHNGLVVDALPSTAPELVLAQHYYMEAIEQMISVAGSGRTDATFSILAKVIQHFADSTNPAVKALLRDIESADPTEGQIGMAGRYWNKWGAHYARSYLRAQKLQRRLNFKDPGSLIYGGSDSSLFSQLVTAGEQTFMTLEPPLPSGQSYSSNAARPNPTTAQVSAYLTQQSMSAYSGGCFQGDMLVRLADGEYNYLKCLRPGDSVWTTTGSAEIIALVTIGHAKAKSLIMSKVQNCVLTPYHPYLNEQGQWVTGMDTVGSEPVDITTVYNLVLTNGHIIDVGGIKACTLGHGFKGPVIEHPFFGTEAVINDLKKCDGWASGYPSYKNLEVRRENGVIVEWFDTM</sequence>
<dbReference type="AlphaFoldDB" id="A0A6C0BKG3"/>
<dbReference type="SUPFAM" id="SSF53300">
    <property type="entry name" value="vWA-like"/>
    <property type="match status" value="1"/>
</dbReference>
<dbReference type="Pfam" id="PF14624">
    <property type="entry name" value="Vwaint"/>
    <property type="match status" value="1"/>
</dbReference>
<dbReference type="CDD" id="cd16664">
    <property type="entry name" value="RING-Ubox_PUB"/>
    <property type="match status" value="1"/>
</dbReference>
<dbReference type="Gene3D" id="3.30.40.10">
    <property type="entry name" value="Zinc/RING finger domain, C3HC4 (zinc finger)"/>
    <property type="match status" value="1"/>
</dbReference>
<feature type="domain" description="VWFA" evidence="1">
    <location>
        <begin position="132"/>
        <end position="319"/>
    </location>
</feature>
<feature type="domain" description="U-box" evidence="2">
    <location>
        <begin position="13"/>
        <end position="86"/>
    </location>
</feature>
<dbReference type="EMBL" id="MN739164">
    <property type="protein sequence ID" value="QHS91813.1"/>
    <property type="molecule type" value="Genomic_DNA"/>
</dbReference>
<dbReference type="SUPFAM" id="SSF51294">
    <property type="entry name" value="Hedgehog/intein (Hint) domain"/>
    <property type="match status" value="1"/>
</dbReference>
<evidence type="ECO:0000259" key="1">
    <source>
        <dbReference type="PROSITE" id="PS50234"/>
    </source>
</evidence>